<dbReference type="RefSeq" id="WP_012348817.1">
    <property type="nucleotide sequence ID" value="NC_010524.1"/>
</dbReference>
<reference evidence="2 3" key="1">
    <citation type="submission" date="2008-03" db="EMBL/GenBank/DDBJ databases">
        <title>Complete sequence of Leptothrix cholodnii SP-6.</title>
        <authorList>
            <consortium name="US DOE Joint Genome Institute"/>
            <person name="Copeland A."/>
            <person name="Lucas S."/>
            <person name="Lapidus A."/>
            <person name="Glavina del Rio T."/>
            <person name="Dalin E."/>
            <person name="Tice H."/>
            <person name="Bruce D."/>
            <person name="Goodwin L."/>
            <person name="Pitluck S."/>
            <person name="Chertkov O."/>
            <person name="Brettin T."/>
            <person name="Detter J.C."/>
            <person name="Han C."/>
            <person name="Kuske C.R."/>
            <person name="Schmutz J."/>
            <person name="Larimer F."/>
            <person name="Land M."/>
            <person name="Hauser L."/>
            <person name="Kyrpides N."/>
            <person name="Lykidis A."/>
            <person name="Emerson D."/>
            <person name="Richardson P."/>
        </authorList>
    </citation>
    <scope>NUCLEOTIDE SEQUENCE [LARGE SCALE GENOMIC DNA]</scope>
    <source>
        <strain evidence="3">ATCC 51168 / LMG 8142 / SP-6</strain>
    </source>
</reference>
<keyword evidence="3" id="KW-1185">Reference proteome</keyword>
<organism evidence="2 3">
    <name type="scientific">Leptothrix cholodnii (strain ATCC 51168 / LMG 8142 / SP-6)</name>
    <name type="common">Leptothrix discophora (strain SP-6)</name>
    <dbReference type="NCBI Taxonomy" id="395495"/>
    <lineage>
        <taxon>Bacteria</taxon>
        <taxon>Pseudomonadati</taxon>
        <taxon>Pseudomonadota</taxon>
        <taxon>Betaproteobacteria</taxon>
        <taxon>Burkholderiales</taxon>
        <taxon>Sphaerotilaceae</taxon>
        <taxon>Leptothrix</taxon>
    </lineage>
</organism>
<dbReference type="SUPFAM" id="SSF53271">
    <property type="entry name" value="PRTase-like"/>
    <property type="match status" value="1"/>
</dbReference>
<dbReference type="InterPro" id="IPR029057">
    <property type="entry name" value="PRTase-like"/>
</dbReference>
<dbReference type="Gene3D" id="3.40.50.2020">
    <property type="match status" value="1"/>
</dbReference>
<gene>
    <name evidence="2" type="ordered locus">Lcho_3816</name>
</gene>
<dbReference type="InterPro" id="IPR051910">
    <property type="entry name" value="ComF/GntX_DNA_util-trans"/>
</dbReference>
<keyword evidence="2" id="KW-0808">Transferase</keyword>
<accession>B1Y6P2</accession>
<dbReference type="HOGENOM" id="CLU_054549_0_1_4"/>
<evidence type="ECO:0000256" key="1">
    <source>
        <dbReference type="ARBA" id="ARBA00008007"/>
    </source>
</evidence>
<protein>
    <submittedName>
        <fullName evidence="2">Putative phosphoribosyl transferase</fullName>
    </submittedName>
</protein>
<dbReference type="eggNOG" id="COG1040">
    <property type="taxonomic scope" value="Bacteria"/>
</dbReference>
<dbReference type="EMBL" id="CP001013">
    <property type="protein sequence ID" value="ACB36070.1"/>
    <property type="molecule type" value="Genomic_DNA"/>
</dbReference>
<evidence type="ECO:0000313" key="3">
    <source>
        <dbReference type="Proteomes" id="UP000001693"/>
    </source>
</evidence>
<dbReference type="PANTHER" id="PTHR47505:SF1">
    <property type="entry name" value="DNA UTILIZATION PROTEIN YHGH"/>
    <property type="match status" value="1"/>
</dbReference>
<proteinExistence type="inferred from homology"/>
<evidence type="ECO:0000313" key="2">
    <source>
        <dbReference type="EMBL" id="ACB36070.1"/>
    </source>
</evidence>
<dbReference type="PANTHER" id="PTHR47505">
    <property type="entry name" value="DNA UTILIZATION PROTEIN YHGH"/>
    <property type="match status" value="1"/>
</dbReference>
<name>B1Y6P2_LEPCP</name>
<dbReference type="KEGG" id="lch:Lcho_3816"/>
<dbReference type="GO" id="GO:0016740">
    <property type="term" value="F:transferase activity"/>
    <property type="evidence" value="ECO:0007669"/>
    <property type="project" value="UniProtKB-KW"/>
</dbReference>
<comment type="similarity">
    <text evidence="1">Belongs to the ComF/GntX family.</text>
</comment>
<dbReference type="Proteomes" id="UP000001693">
    <property type="component" value="Chromosome"/>
</dbReference>
<dbReference type="STRING" id="395495.Lcho_3816"/>
<dbReference type="InterPro" id="IPR000836">
    <property type="entry name" value="PRTase_dom"/>
</dbReference>
<sequence length="266" mass="28687">MPLPTSVHEPADLPPSPADHDTVLRAAGRTLADAWRCGPAFGSLCRVCRRWQRSALCEPCLRLHAAPVPRCGRCAIEVATGVAQCADCMRRPPPMSATFAAVDYGYPWDALIARFKFNEAVELARPLTGLMTRGLAAAFDAGLPRPDLIVPAPLTPERLRERGYNQAWELARRLGRAFDLAARHDLVERVIGGAHQAALHGDERRRQVRGAYALTAAGQIAVAARHVAIVDDVMTTGATLAELALTLQRGGAASVQAWVLARTPAR</sequence>
<dbReference type="AlphaFoldDB" id="B1Y6P2"/>
<dbReference type="CDD" id="cd06223">
    <property type="entry name" value="PRTases_typeI"/>
    <property type="match status" value="1"/>
</dbReference>